<dbReference type="Gene3D" id="1.10.357.10">
    <property type="entry name" value="Tetracycline Repressor, domain 2"/>
    <property type="match status" value="1"/>
</dbReference>
<keyword evidence="1 2" id="KW-0238">DNA-binding</keyword>
<dbReference type="InterPro" id="IPR009057">
    <property type="entry name" value="Homeodomain-like_sf"/>
</dbReference>
<organism evidence="4 5">
    <name type="scientific">Leuconostoc kimchii</name>
    <dbReference type="NCBI Taxonomy" id="136609"/>
    <lineage>
        <taxon>Bacteria</taxon>
        <taxon>Bacillati</taxon>
        <taxon>Bacillota</taxon>
        <taxon>Bacilli</taxon>
        <taxon>Lactobacillales</taxon>
        <taxon>Lactobacillaceae</taxon>
        <taxon>Leuconostoc</taxon>
    </lineage>
</organism>
<dbReference type="Pfam" id="PF00440">
    <property type="entry name" value="TetR_N"/>
    <property type="match status" value="1"/>
</dbReference>
<dbReference type="PRINTS" id="PR00455">
    <property type="entry name" value="HTHTETR"/>
</dbReference>
<dbReference type="PANTHER" id="PTHR43479:SF11">
    <property type="entry name" value="ACREF_ENVCD OPERON REPRESSOR-RELATED"/>
    <property type="match status" value="1"/>
</dbReference>
<feature type="DNA-binding region" description="H-T-H motif" evidence="2">
    <location>
        <begin position="30"/>
        <end position="49"/>
    </location>
</feature>
<evidence type="ECO:0000256" key="2">
    <source>
        <dbReference type="PROSITE-ProRule" id="PRU00335"/>
    </source>
</evidence>
<evidence type="ECO:0000313" key="4">
    <source>
        <dbReference type="EMBL" id="QBR46898.1"/>
    </source>
</evidence>
<dbReference type="Proteomes" id="UP000295756">
    <property type="component" value="Chromosome"/>
</dbReference>
<protein>
    <submittedName>
        <fullName evidence="4">TetR/AcrR family transcriptional regulator</fullName>
    </submittedName>
</protein>
<dbReference type="PANTHER" id="PTHR43479">
    <property type="entry name" value="ACREF/ENVCD OPERON REPRESSOR-RELATED"/>
    <property type="match status" value="1"/>
</dbReference>
<evidence type="ECO:0000259" key="3">
    <source>
        <dbReference type="PROSITE" id="PS50977"/>
    </source>
</evidence>
<evidence type="ECO:0000256" key="1">
    <source>
        <dbReference type="ARBA" id="ARBA00023125"/>
    </source>
</evidence>
<name>A0ABX5SK83_9LACO</name>
<proteinExistence type="predicted"/>
<feature type="domain" description="HTH tetR-type" evidence="3">
    <location>
        <begin position="7"/>
        <end position="67"/>
    </location>
</feature>
<dbReference type="EMBL" id="CP037939">
    <property type="protein sequence ID" value="QBR46898.1"/>
    <property type="molecule type" value="Genomic_DNA"/>
</dbReference>
<accession>A0ABX5SK83</accession>
<sequence length="195" mass="22623">MSKEIDDKNYELILNAFVSLLIQVGYQATTINKIAEAAHVNPSTVFRKFKDKEGLLDVVIDRHLQDLSTIFDDFSVTDNIENDLVAMSKLYQEFQLKHQEIFVVGFQESFKRPDIAKAVEDIPIQFKTILLTYFDEMKRQQKIAATIDTEAATMNFVWLNFGYFISGIRFSNPNLLVTPNEFYNKQIRFFAKSLQ</sequence>
<gene>
    <name evidence="4" type="ORF">EW139_01635</name>
</gene>
<dbReference type="InterPro" id="IPR001647">
    <property type="entry name" value="HTH_TetR"/>
</dbReference>
<dbReference type="SUPFAM" id="SSF46689">
    <property type="entry name" value="Homeodomain-like"/>
    <property type="match status" value="1"/>
</dbReference>
<keyword evidence="5" id="KW-1185">Reference proteome</keyword>
<evidence type="ECO:0000313" key="5">
    <source>
        <dbReference type="Proteomes" id="UP000295756"/>
    </source>
</evidence>
<dbReference type="PROSITE" id="PS50977">
    <property type="entry name" value="HTH_TETR_2"/>
    <property type="match status" value="1"/>
</dbReference>
<reference evidence="4 5" key="1">
    <citation type="submission" date="2019-03" db="EMBL/GenBank/DDBJ databases">
        <title>Complete Genome Sequence of Leuconostoc kimchii strain NKJ218 Isolated from Homemade Kimchi.</title>
        <authorList>
            <person name="Jung J.Y."/>
            <person name="Jin H.M."/>
            <person name="Jung J.-W."/>
            <person name="Lee S.-Y."/>
            <person name="Ryu B.-G."/>
            <person name="Han S.-S."/>
            <person name="Kang H.K."/>
            <person name="Choi H.W."/>
            <person name="Chung E.J."/>
            <person name="Choi K.-M."/>
        </authorList>
    </citation>
    <scope>NUCLEOTIDE SEQUENCE [LARGE SCALE GENOMIC DNA]</scope>
    <source>
        <strain evidence="4 5">NKJ218</strain>
    </source>
</reference>
<dbReference type="RefSeq" id="WP_013975321.1">
    <property type="nucleotide sequence ID" value="NZ_CP037939.1"/>
</dbReference>
<dbReference type="InterPro" id="IPR050624">
    <property type="entry name" value="HTH-type_Tx_Regulator"/>
</dbReference>